<proteinExistence type="predicted"/>
<protein>
    <submittedName>
        <fullName evidence="1">Uncharacterized protein</fullName>
    </submittedName>
</protein>
<comment type="caution">
    <text evidence="1">The sequence shown here is derived from an EMBL/GenBank/DDBJ whole genome shotgun (WGS) entry which is preliminary data.</text>
</comment>
<name>A0AB74BZ52_ASPFL</name>
<reference evidence="1 2" key="1">
    <citation type="submission" date="2018-07" db="EMBL/GenBank/DDBJ databases">
        <title>Identification of spontaneous genetic mutation associated with occurrence of a yellow conidial color mutant of Aspergillus flavus.</title>
        <authorList>
            <person name="Chang P.-K."/>
            <person name="Mack B.M."/>
            <person name="Scharfenstein L."/>
            <person name="Gilbert M.K."/>
        </authorList>
    </citation>
    <scope>NUCLEOTIDE SEQUENCE [LARGE SCALE GENOMIC DNA]</scope>
    <source>
        <strain evidence="1 2">CA14</strain>
    </source>
</reference>
<accession>A0AB74BZ52</accession>
<dbReference type="EMBL" id="QQZZ01000130">
    <property type="protein sequence ID" value="RMZ39545.1"/>
    <property type="molecule type" value="Genomic_DNA"/>
</dbReference>
<sequence length="169" mass="19562">MTLITKSSANTDFHLNPAFYHRDHDYRDDYHWSINSFYACSSHTTFPHIKAIMHHSEAKDPELVLRKEVMMIVATMHSRPTTETLLDHLIVPVMLFSFAGCCVRILIAIHDGQNLRIAMSGFMEYSEGSQDLWDMLTRYLGCGINNKLSTEKLLYAYLEEALPWREECS</sequence>
<organism evidence="1 2">
    <name type="scientific">Aspergillus flavus</name>
    <dbReference type="NCBI Taxonomy" id="5059"/>
    <lineage>
        <taxon>Eukaryota</taxon>
        <taxon>Fungi</taxon>
        <taxon>Dikarya</taxon>
        <taxon>Ascomycota</taxon>
        <taxon>Pezizomycotina</taxon>
        <taxon>Eurotiomycetes</taxon>
        <taxon>Eurotiomycetidae</taxon>
        <taxon>Eurotiales</taxon>
        <taxon>Aspergillaceae</taxon>
        <taxon>Aspergillus</taxon>
        <taxon>Aspergillus subgen. Circumdati</taxon>
    </lineage>
</organism>
<evidence type="ECO:0000313" key="2">
    <source>
        <dbReference type="Proteomes" id="UP000275480"/>
    </source>
</evidence>
<dbReference type="AlphaFoldDB" id="A0AB74BZ52"/>
<gene>
    <name evidence="1" type="ORF">CA14_010125</name>
</gene>
<evidence type="ECO:0000313" key="1">
    <source>
        <dbReference type="EMBL" id="RMZ39545.1"/>
    </source>
</evidence>
<dbReference type="Proteomes" id="UP000275480">
    <property type="component" value="Unassembled WGS sequence"/>
</dbReference>